<sequence length="741" mass="82567">MDQEADNVDNRSSKHNWSAEEDAALVACLVSMKHDQNHMQGSKFTSGHLGELEKMMQRKLPGCGLKGNPHIQSRIKTLKSNWTTVHDMVYGTNTSGFGWDEDRQMVVADRDSHSDASRFRYKPFPHLIDLTKVWGKDRATGGDARDAEEINDQDDEDGIGLEGHNQTPPADGEQPSSDEMTQADCEAASTSRKRKRSSPNNDVIEGFKEITEPFLHRLDKIADGMNRVAREKDLDEKRLALCEALSQVDGLTDDELIRAHLRLAGDPALMVCFFGLEDRLKLRWLQQITGFRNIDGSSAGRFRASSIMQLMLCSFLITLQGSRLEKGSSRLLSLWRNEKMATGKAVDWKQVDCFPSGHNLEDILPRQSTAKSETVDCFFWTNFNIVPERPRTTVEKRKNKMGSSSSSEVIDGLFSNMDQKNNYLTNFAQRSVAQSSDSRCVMSEVRGKPIVVSEVVVAKLLGVDTMGYKFDDLIHSLNKLGHYNSHTVSNYLLPEPQEHIPDTTNFAASNFDFSNRVLHYIVQGCITNKQGNHSYAKKMQRIARSTGLALSYASLISLILEKQGVDPLLGDGNDEKPDVIDESTLYNMRFEPYQGRLYAKQMTKGQKKAHAQKEKAAGAQKAREEETELDGGEGGSSSQPPIQNHSELLRAIQALQVTTESGFAAVNTRMDTGFAALNTRIDGFSSHLVGIDATMQGINNRIEAIDTTMDGFDIRLKAMEGASTGQSQLLMDIQRHFGNLP</sequence>
<feature type="domain" description="Myb/SANT-like" evidence="2">
    <location>
        <begin position="16"/>
        <end position="111"/>
    </location>
</feature>
<dbReference type="Proteomes" id="UP000634136">
    <property type="component" value="Unassembled WGS sequence"/>
</dbReference>
<evidence type="ECO:0000259" key="2">
    <source>
        <dbReference type="Pfam" id="PF12776"/>
    </source>
</evidence>
<comment type="caution">
    <text evidence="3">The sequence shown here is derived from an EMBL/GenBank/DDBJ whole genome shotgun (WGS) entry which is preliminary data.</text>
</comment>
<feature type="compositionally biased region" description="Basic and acidic residues" evidence="1">
    <location>
        <begin position="137"/>
        <end position="148"/>
    </location>
</feature>
<feature type="region of interest" description="Disordered" evidence="1">
    <location>
        <begin position="601"/>
        <end position="642"/>
    </location>
</feature>
<proteinExistence type="predicted"/>
<name>A0A834SE65_9FABA</name>
<reference evidence="3" key="1">
    <citation type="submission" date="2020-09" db="EMBL/GenBank/DDBJ databases">
        <title>Genome-Enabled Discovery of Anthraquinone Biosynthesis in Senna tora.</title>
        <authorList>
            <person name="Kang S.-H."/>
            <person name="Pandey R.P."/>
            <person name="Lee C.-M."/>
            <person name="Sim J.-S."/>
            <person name="Jeong J.-T."/>
            <person name="Choi B.-S."/>
            <person name="Jung M."/>
            <person name="Ginzburg D."/>
            <person name="Zhao K."/>
            <person name="Won S.Y."/>
            <person name="Oh T.-J."/>
            <person name="Yu Y."/>
            <person name="Kim N.-H."/>
            <person name="Lee O.R."/>
            <person name="Lee T.-H."/>
            <person name="Bashyal P."/>
            <person name="Kim T.-S."/>
            <person name="Lee W.-H."/>
            <person name="Kawkins C."/>
            <person name="Kim C.-K."/>
            <person name="Kim J.S."/>
            <person name="Ahn B.O."/>
            <person name="Rhee S.Y."/>
            <person name="Sohng J.K."/>
        </authorList>
    </citation>
    <scope>NUCLEOTIDE SEQUENCE</scope>
    <source>
        <tissue evidence="3">Leaf</tissue>
    </source>
</reference>
<dbReference type="InterPro" id="IPR024752">
    <property type="entry name" value="Myb/SANT-like_dom"/>
</dbReference>
<evidence type="ECO:0000313" key="4">
    <source>
        <dbReference type="Proteomes" id="UP000634136"/>
    </source>
</evidence>
<evidence type="ECO:0000313" key="3">
    <source>
        <dbReference type="EMBL" id="KAF7800668.1"/>
    </source>
</evidence>
<dbReference type="OrthoDB" id="640899at2759"/>
<feature type="region of interest" description="Disordered" evidence="1">
    <location>
        <begin position="137"/>
        <end position="201"/>
    </location>
</feature>
<feature type="compositionally biased region" description="Polar residues" evidence="1">
    <location>
        <begin position="164"/>
        <end position="180"/>
    </location>
</feature>
<accession>A0A834SE65</accession>
<gene>
    <name evidence="3" type="ORF">G2W53_044850</name>
</gene>
<feature type="compositionally biased region" description="Basic and acidic residues" evidence="1">
    <location>
        <begin position="611"/>
        <end position="624"/>
    </location>
</feature>
<organism evidence="3 4">
    <name type="scientific">Senna tora</name>
    <dbReference type="NCBI Taxonomy" id="362788"/>
    <lineage>
        <taxon>Eukaryota</taxon>
        <taxon>Viridiplantae</taxon>
        <taxon>Streptophyta</taxon>
        <taxon>Embryophyta</taxon>
        <taxon>Tracheophyta</taxon>
        <taxon>Spermatophyta</taxon>
        <taxon>Magnoliopsida</taxon>
        <taxon>eudicotyledons</taxon>
        <taxon>Gunneridae</taxon>
        <taxon>Pentapetalae</taxon>
        <taxon>rosids</taxon>
        <taxon>fabids</taxon>
        <taxon>Fabales</taxon>
        <taxon>Fabaceae</taxon>
        <taxon>Caesalpinioideae</taxon>
        <taxon>Cassia clade</taxon>
        <taxon>Senna</taxon>
    </lineage>
</organism>
<dbReference type="PANTHER" id="PTHR46250">
    <property type="entry name" value="MYB/SANT-LIKE DNA-BINDING DOMAIN PROTEIN-RELATED"/>
    <property type="match status" value="1"/>
</dbReference>
<keyword evidence="4" id="KW-1185">Reference proteome</keyword>
<dbReference type="Pfam" id="PF12776">
    <property type="entry name" value="Myb_DNA-bind_3"/>
    <property type="match status" value="1"/>
</dbReference>
<feature type="compositionally biased region" description="Acidic residues" evidence="1">
    <location>
        <begin position="149"/>
        <end position="159"/>
    </location>
</feature>
<protein>
    <submittedName>
        <fullName evidence="3">Putative myb/SANT-like domain-containing protein</fullName>
    </submittedName>
</protein>
<evidence type="ECO:0000256" key="1">
    <source>
        <dbReference type="SAM" id="MobiDB-lite"/>
    </source>
</evidence>
<dbReference type="PANTHER" id="PTHR46250:SF17">
    <property type="entry name" value="MYB_SANT-LIKE DOMAIN-CONTAINING PROTEIN"/>
    <property type="match status" value="1"/>
</dbReference>
<dbReference type="AlphaFoldDB" id="A0A834SE65"/>
<dbReference type="EMBL" id="JAAIUW010000247">
    <property type="protein sequence ID" value="KAF7800668.1"/>
    <property type="molecule type" value="Genomic_DNA"/>
</dbReference>